<dbReference type="OrthoDB" id="5788137at2759"/>
<keyword evidence="9" id="KW-0521">NADP</keyword>
<dbReference type="EnsemblMetazoa" id="XM_014393317.2">
    <property type="protein sequence ID" value="XP_014248803.1"/>
    <property type="gene ID" value="LOC106666251"/>
</dbReference>
<evidence type="ECO:0000256" key="5">
    <source>
        <dbReference type="ARBA" id="ARBA00023136"/>
    </source>
</evidence>
<dbReference type="PANTHER" id="PTHR14624">
    <property type="entry name" value="DFG10 PROTEIN"/>
    <property type="match status" value="1"/>
</dbReference>
<evidence type="ECO:0000313" key="11">
    <source>
        <dbReference type="EnsemblMetazoa" id="XP_014248803.1"/>
    </source>
</evidence>
<dbReference type="GO" id="GO:0006488">
    <property type="term" value="P:dolichol-linked oligosaccharide biosynthetic process"/>
    <property type="evidence" value="ECO:0007669"/>
    <property type="project" value="UniProtKB-UniRule"/>
</dbReference>
<dbReference type="GO" id="GO:0016095">
    <property type="term" value="P:polyprenol catabolic process"/>
    <property type="evidence" value="ECO:0007669"/>
    <property type="project" value="UniProtKB-UniRule"/>
</dbReference>
<evidence type="ECO:0000256" key="3">
    <source>
        <dbReference type="ARBA" id="ARBA00022692"/>
    </source>
</evidence>
<dbReference type="Pfam" id="PF02544">
    <property type="entry name" value="Steroid_dh"/>
    <property type="match status" value="1"/>
</dbReference>
<dbReference type="GO" id="GO:0102389">
    <property type="term" value="F:polyprenol reductase activity"/>
    <property type="evidence" value="ECO:0007669"/>
    <property type="project" value="UniProtKB-UniRule"/>
</dbReference>
<keyword evidence="4 9" id="KW-1133">Transmembrane helix</keyword>
<evidence type="ECO:0000256" key="9">
    <source>
        <dbReference type="RuleBase" id="RU367081"/>
    </source>
</evidence>
<feature type="transmembrane region" description="Helical" evidence="9">
    <location>
        <begin position="145"/>
        <end position="164"/>
    </location>
</feature>
<keyword evidence="9" id="KW-0256">Endoplasmic reticulum</keyword>
<evidence type="ECO:0000256" key="6">
    <source>
        <dbReference type="ARBA" id="ARBA00046320"/>
    </source>
</evidence>
<comment type="pathway">
    <text evidence="9">Protein modification; protein glycosylation.</text>
</comment>
<dbReference type="Proteomes" id="UP000494040">
    <property type="component" value="Unassembled WGS sequence"/>
</dbReference>
<comment type="function">
    <text evidence="9">Plays a key role in early steps of protein N-linked glycosylation by being involved in the conversion of polyprenol into dolichol. Acts as a polyprenal reductase that mediates the reduction of polyprenal into dolichal in a NADP-dependent mechanism. Dolichols are required for the synthesis of dolichol-linked monosaccharides and the oligosaccharide precursor used for N-glycosylation.</text>
</comment>
<evidence type="ECO:0000259" key="10">
    <source>
        <dbReference type="Pfam" id="PF02544"/>
    </source>
</evidence>
<comment type="subcellular location">
    <subcellularLocation>
        <location evidence="1">Endomembrane system</location>
        <topology evidence="1">Multi-pass membrane protein</topology>
    </subcellularLocation>
    <subcellularLocation>
        <location evidence="9">Endoplasmic reticulum membrane</location>
    </subcellularLocation>
</comment>
<comment type="catalytic activity">
    <reaction evidence="8 9">
        <text>a di-trans,poly-cis-dolichal + NADP(+) = a di-trans,poly-cis-polyprenal + NADPH + H(+)</text>
        <dbReference type="Rhea" id="RHEA:80727"/>
        <dbReference type="Rhea" id="RHEA-COMP:19536"/>
        <dbReference type="Rhea" id="RHEA-COMP:19537"/>
        <dbReference type="ChEBI" id="CHEBI:15378"/>
        <dbReference type="ChEBI" id="CHEBI:57783"/>
        <dbReference type="ChEBI" id="CHEBI:58349"/>
        <dbReference type="ChEBI" id="CHEBI:231623"/>
        <dbReference type="ChEBI" id="CHEBI:231637"/>
        <dbReference type="EC" id="1.3.1.94"/>
    </reaction>
    <physiologicalReaction direction="right-to-left" evidence="8 9">
        <dbReference type="Rhea" id="RHEA:80729"/>
    </physiologicalReaction>
</comment>
<dbReference type="KEGG" id="clec:106666251"/>
<feature type="transmembrane region" description="Helical" evidence="9">
    <location>
        <begin position="185"/>
        <end position="202"/>
    </location>
</feature>
<protein>
    <recommendedName>
        <fullName evidence="7 9">Polyprenal reductase</fullName>
        <ecNumber evidence="2 9">1.3.1.94</ecNumber>
    </recommendedName>
</protein>
<dbReference type="PROSITE" id="PS50244">
    <property type="entry name" value="S5A_REDUCTASE"/>
    <property type="match status" value="1"/>
</dbReference>
<evidence type="ECO:0000256" key="7">
    <source>
        <dbReference type="ARBA" id="ARBA00047186"/>
    </source>
</evidence>
<dbReference type="OMA" id="RFYETNF"/>
<evidence type="ECO:0000256" key="1">
    <source>
        <dbReference type="ARBA" id="ARBA00004127"/>
    </source>
</evidence>
<sequence length="303" mass="34996">MLSLLQWIFLLIIFLVVFLGALIQYYEKSLPPFIPQLYRYGKFSYSGPARLVTARVPKRWFVHFYVFSSIISTLVLLLMLWVYTRRESAPAAIQKFLDIFGGGSRKANVSATSAFVAAILCTMQCWKRFYETSYVSVFSNSTMDIGHYLLGYIHYFGVIVSLMIETPGFTHSPGKFDIALNLKEVNYVFIIEAMIFLLFWWMQLDSAKILANLRKDKKGNVVTNKHLIPRGGLFEYVSSPHLFCEIMLYVTLGLILLGNSSFPFIIFWVVSNQVFSAVLTHQWYKSQFPDYPKDRKILVPLLF</sequence>
<dbReference type="EC" id="1.3.1.94" evidence="2 9"/>
<feature type="transmembrane region" description="Helical" evidence="9">
    <location>
        <begin position="60"/>
        <end position="84"/>
    </location>
</feature>
<dbReference type="GO" id="GO:0160198">
    <property type="term" value="F:polyprenal reductase activity"/>
    <property type="evidence" value="ECO:0007669"/>
    <property type="project" value="UniProtKB-EC"/>
</dbReference>
<feature type="transmembrane region" description="Helical" evidence="9">
    <location>
        <begin position="246"/>
        <end position="270"/>
    </location>
</feature>
<gene>
    <name evidence="11" type="primary">106666251</name>
</gene>
<dbReference type="InterPro" id="IPR039698">
    <property type="entry name" value="Dfg10/SRD5A3"/>
</dbReference>
<keyword evidence="9" id="KW-0560">Oxidoreductase</keyword>
<dbReference type="AlphaFoldDB" id="A0A8I6RNZ4"/>
<evidence type="ECO:0000256" key="2">
    <source>
        <dbReference type="ARBA" id="ARBA00012522"/>
    </source>
</evidence>
<dbReference type="UniPathway" id="UPA00378"/>
<name>A0A8I6RNZ4_CIMLE</name>
<evidence type="ECO:0000256" key="4">
    <source>
        <dbReference type="ARBA" id="ARBA00022989"/>
    </source>
</evidence>
<reference evidence="11" key="1">
    <citation type="submission" date="2022-01" db="UniProtKB">
        <authorList>
            <consortium name="EnsemblMetazoa"/>
        </authorList>
    </citation>
    <scope>IDENTIFICATION</scope>
</reference>
<feature type="transmembrane region" description="Helical" evidence="9">
    <location>
        <begin position="7"/>
        <end position="26"/>
    </location>
</feature>
<evidence type="ECO:0000313" key="12">
    <source>
        <dbReference type="Proteomes" id="UP000494040"/>
    </source>
</evidence>
<keyword evidence="5 9" id="KW-0472">Membrane</keyword>
<feature type="domain" description="3-oxo-5-alpha-steroid 4-dehydrogenase C-terminal" evidence="10">
    <location>
        <begin position="188"/>
        <end position="303"/>
    </location>
</feature>
<dbReference type="GO" id="GO:0003865">
    <property type="term" value="F:3-oxo-5-alpha-steroid 4-dehydrogenase activity"/>
    <property type="evidence" value="ECO:0007669"/>
    <property type="project" value="TreeGrafter"/>
</dbReference>
<dbReference type="InterPro" id="IPR001104">
    <property type="entry name" value="3-oxo-5_a-steroid_4-DH_C"/>
</dbReference>
<organism evidence="11 12">
    <name type="scientific">Cimex lectularius</name>
    <name type="common">Bed bug</name>
    <name type="synonym">Acanthia lectularia</name>
    <dbReference type="NCBI Taxonomy" id="79782"/>
    <lineage>
        <taxon>Eukaryota</taxon>
        <taxon>Metazoa</taxon>
        <taxon>Ecdysozoa</taxon>
        <taxon>Arthropoda</taxon>
        <taxon>Hexapoda</taxon>
        <taxon>Insecta</taxon>
        <taxon>Pterygota</taxon>
        <taxon>Neoptera</taxon>
        <taxon>Paraneoptera</taxon>
        <taxon>Hemiptera</taxon>
        <taxon>Heteroptera</taxon>
        <taxon>Panheteroptera</taxon>
        <taxon>Cimicomorpha</taxon>
        <taxon>Cimicidae</taxon>
        <taxon>Cimex</taxon>
    </lineage>
</organism>
<accession>A0A8I6RNZ4</accession>
<evidence type="ECO:0000256" key="8">
    <source>
        <dbReference type="ARBA" id="ARBA00049427"/>
    </source>
</evidence>
<keyword evidence="3 9" id="KW-0812">Transmembrane</keyword>
<comment type="similarity">
    <text evidence="6 9">Belongs to the steroid 5-alpha reductase family. Polyprenal reductase subfamily.</text>
</comment>
<keyword evidence="12" id="KW-1185">Reference proteome</keyword>
<dbReference type="PANTHER" id="PTHR14624:SF0">
    <property type="entry name" value="POLYPRENOL REDUCTASE"/>
    <property type="match status" value="1"/>
</dbReference>
<dbReference type="GO" id="GO:0005789">
    <property type="term" value="C:endoplasmic reticulum membrane"/>
    <property type="evidence" value="ECO:0007669"/>
    <property type="project" value="UniProtKB-SubCell"/>
</dbReference>
<proteinExistence type="inferred from homology"/>